<dbReference type="PANTHER" id="PTHR33619">
    <property type="entry name" value="POLYSACCHARIDE EXPORT PROTEIN GFCE-RELATED"/>
    <property type="match status" value="1"/>
</dbReference>
<dbReference type="InterPro" id="IPR054765">
    <property type="entry name" value="SLBB_dom"/>
</dbReference>
<evidence type="ECO:0000256" key="1">
    <source>
        <dbReference type="ARBA" id="ARBA00004571"/>
    </source>
</evidence>
<dbReference type="EMBL" id="JBHSCZ010000001">
    <property type="protein sequence ID" value="MFC4261249.1"/>
    <property type="molecule type" value="Genomic_DNA"/>
</dbReference>
<keyword evidence="15" id="KW-1133">Transmembrane helix</keyword>
<evidence type="ECO:0000256" key="4">
    <source>
        <dbReference type="ARBA" id="ARBA00022452"/>
    </source>
</evidence>
<dbReference type="InterPro" id="IPR003715">
    <property type="entry name" value="Poly_export_N"/>
</dbReference>
<proteinExistence type="inferred from homology"/>
<evidence type="ECO:0000256" key="6">
    <source>
        <dbReference type="ARBA" id="ARBA00022692"/>
    </source>
</evidence>
<gene>
    <name evidence="18" type="ORF">ACFOWM_00035</name>
</gene>
<evidence type="ECO:0000256" key="5">
    <source>
        <dbReference type="ARBA" id="ARBA00022597"/>
    </source>
</evidence>
<evidence type="ECO:0000259" key="17">
    <source>
        <dbReference type="Pfam" id="PF22461"/>
    </source>
</evidence>
<keyword evidence="6 15" id="KW-0812">Transmembrane</keyword>
<keyword evidence="11 15" id="KW-0472">Membrane</keyword>
<name>A0ABV8QM98_9BACT</name>
<dbReference type="Proteomes" id="UP001595907">
    <property type="component" value="Unassembled WGS sequence"/>
</dbReference>
<keyword evidence="14" id="KW-0449">Lipoprotein</keyword>
<evidence type="ECO:0000256" key="3">
    <source>
        <dbReference type="ARBA" id="ARBA00022448"/>
    </source>
</evidence>
<organism evidence="18 19">
    <name type="scientific">Ferruginibacter yonginensis</name>
    <dbReference type="NCBI Taxonomy" id="1310416"/>
    <lineage>
        <taxon>Bacteria</taxon>
        <taxon>Pseudomonadati</taxon>
        <taxon>Bacteroidota</taxon>
        <taxon>Chitinophagia</taxon>
        <taxon>Chitinophagales</taxon>
        <taxon>Chitinophagaceae</taxon>
        <taxon>Ferruginibacter</taxon>
    </lineage>
</organism>
<feature type="transmembrane region" description="Helical" evidence="15">
    <location>
        <begin position="252"/>
        <end position="270"/>
    </location>
</feature>
<evidence type="ECO:0000259" key="16">
    <source>
        <dbReference type="Pfam" id="PF02563"/>
    </source>
</evidence>
<evidence type="ECO:0000313" key="19">
    <source>
        <dbReference type="Proteomes" id="UP001595907"/>
    </source>
</evidence>
<keyword evidence="8" id="KW-0625">Polysaccharide transport</keyword>
<protein>
    <submittedName>
        <fullName evidence="18">Polysaccharide biosynthesis/export family protein</fullName>
    </submittedName>
</protein>
<keyword evidence="12" id="KW-0564">Palmitate</keyword>
<accession>A0ABV8QM98</accession>
<dbReference type="InterPro" id="IPR049712">
    <property type="entry name" value="Poly_export"/>
</dbReference>
<dbReference type="Gene3D" id="3.30.1950.10">
    <property type="entry name" value="wza like domain"/>
    <property type="match status" value="1"/>
</dbReference>
<comment type="similarity">
    <text evidence="2">Belongs to the BexD/CtrA/VexA family.</text>
</comment>
<evidence type="ECO:0000256" key="2">
    <source>
        <dbReference type="ARBA" id="ARBA00009450"/>
    </source>
</evidence>
<evidence type="ECO:0000256" key="11">
    <source>
        <dbReference type="ARBA" id="ARBA00023136"/>
    </source>
</evidence>
<keyword evidence="5" id="KW-0762">Sugar transport</keyword>
<evidence type="ECO:0000256" key="7">
    <source>
        <dbReference type="ARBA" id="ARBA00022729"/>
    </source>
</evidence>
<comment type="subcellular location">
    <subcellularLocation>
        <location evidence="1">Cell outer membrane</location>
        <topology evidence="1">Multi-pass membrane protein</topology>
    </subcellularLocation>
</comment>
<feature type="domain" description="Polysaccharide export protein N-terminal" evidence="16">
    <location>
        <begin position="56"/>
        <end position="148"/>
    </location>
</feature>
<evidence type="ECO:0000256" key="14">
    <source>
        <dbReference type="ARBA" id="ARBA00023288"/>
    </source>
</evidence>
<evidence type="ECO:0000256" key="10">
    <source>
        <dbReference type="ARBA" id="ARBA00023114"/>
    </source>
</evidence>
<evidence type="ECO:0000256" key="13">
    <source>
        <dbReference type="ARBA" id="ARBA00023237"/>
    </source>
</evidence>
<keyword evidence="19" id="KW-1185">Reference proteome</keyword>
<dbReference type="Gene3D" id="3.10.560.10">
    <property type="entry name" value="Outer membrane lipoprotein wza domain like"/>
    <property type="match status" value="1"/>
</dbReference>
<comment type="caution">
    <text evidence="18">The sequence shown here is derived from an EMBL/GenBank/DDBJ whole genome shotgun (WGS) entry which is preliminary data.</text>
</comment>
<evidence type="ECO:0000256" key="9">
    <source>
        <dbReference type="ARBA" id="ARBA00023065"/>
    </source>
</evidence>
<dbReference type="Pfam" id="PF02563">
    <property type="entry name" value="Poly_export"/>
    <property type="match status" value="1"/>
</dbReference>
<keyword evidence="10" id="KW-0626">Porin</keyword>
<keyword evidence="13" id="KW-0998">Cell outer membrane</keyword>
<keyword evidence="9" id="KW-0406">Ion transport</keyword>
<evidence type="ECO:0000256" key="15">
    <source>
        <dbReference type="SAM" id="Phobius"/>
    </source>
</evidence>
<dbReference type="RefSeq" id="WP_379705241.1">
    <property type="nucleotide sequence ID" value="NZ_JBHSCZ010000001.1"/>
</dbReference>
<evidence type="ECO:0000313" key="18">
    <source>
        <dbReference type="EMBL" id="MFC4261249.1"/>
    </source>
</evidence>
<dbReference type="PANTHER" id="PTHR33619:SF3">
    <property type="entry name" value="POLYSACCHARIDE EXPORT PROTEIN GFCE-RELATED"/>
    <property type="match status" value="1"/>
</dbReference>
<keyword evidence="7" id="KW-0732">Signal</keyword>
<evidence type="ECO:0000256" key="8">
    <source>
        <dbReference type="ARBA" id="ARBA00023047"/>
    </source>
</evidence>
<keyword evidence="4" id="KW-1134">Transmembrane beta strand</keyword>
<sequence>MISYYIQLLHTSYRSASLILGFLAVIFLGTSCSTTKPSAYFTTIPKDTTIQQFVTNNYESKIVAGDVLSVLVSSLSTEEDAIFNKPITALAAAGSNPTTAGYLVQPDGSIFLHRLGKITAAGTTRKVLALQIAEQLRPFMKEPIVQVNYVNHKVTILGEVGKAQVLQLPEEQISIIDALVLSGDINASGNRKDVMVIREEGNTKSVKHLNLEDAAIFTSPWYYVKPNDIVLVSADNSKFRKEENRRNLQTNITLVATGLSLLIIIIDRVIK</sequence>
<evidence type="ECO:0000256" key="12">
    <source>
        <dbReference type="ARBA" id="ARBA00023139"/>
    </source>
</evidence>
<reference evidence="19" key="1">
    <citation type="journal article" date="2019" name="Int. J. Syst. Evol. Microbiol.">
        <title>The Global Catalogue of Microorganisms (GCM) 10K type strain sequencing project: providing services to taxonomists for standard genome sequencing and annotation.</title>
        <authorList>
            <consortium name="The Broad Institute Genomics Platform"/>
            <consortium name="The Broad Institute Genome Sequencing Center for Infectious Disease"/>
            <person name="Wu L."/>
            <person name="Ma J."/>
        </authorList>
    </citation>
    <scope>NUCLEOTIDE SEQUENCE [LARGE SCALE GENOMIC DNA]</scope>
    <source>
        <strain evidence="19">CECT 8289</strain>
    </source>
</reference>
<feature type="domain" description="SLBB" evidence="17">
    <location>
        <begin position="153"/>
        <end position="232"/>
    </location>
</feature>
<keyword evidence="3" id="KW-0813">Transport</keyword>
<dbReference type="Pfam" id="PF22461">
    <property type="entry name" value="SLBB_2"/>
    <property type="match status" value="1"/>
</dbReference>